<feature type="compositionally biased region" description="Low complexity" evidence="1">
    <location>
        <begin position="310"/>
        <end position="328"/>
    </location>
</feature>
<feature type="compositionally biased region" description="Low complexity" evidence="1">
    <location>
        <begin position="534"/>
        <end position="550"/>
    </location>
</feature>
<dbReference type="AlphaFoldDB" id="A0A5J9UMP0"/>
<keyword evidence="5" id="KW-1185">Reference proteome</keyword>
<evidence type="ECO:0000256" key="1">
    <source>
        <dbReference type="SAM" id="MobiDB-lite"/>
    </source>
</evidence>
<dbReference type="OrthoDB" id="1929599at2759"/>
<dbReference type="PANTHER" id="PTHR31680">
    <property type="entry name" value="LONGIFOLIA PROTEIN"/>
    <property type="match status" value="1"/>
</dbReference>
<feature type="region of interest" description="Disordered" evidence="1">
    <location>
        <begin position="425"/>
        <end position="566"/>
    </location>
</feature>
<reference evidence="4 5" key="1">
    <citation type="journal article" date="2019" name="Sci. Rep.">
        <title>A high-quality genome of Eragrostis curvula grass provides insights into Poaceae evolution and supports new strategies to enhance forage quality.</title>
        <authorList>
            <person name="Carballo J."/>
            <person name="Santos B.A.C.M."/>
            <person name="Zappacosta D."/>
            <person name="Garbus I."/>
            <person name="Selva J.P."/>
            <person name="Gallo C.A."/>
            <person name="Diaz A."/>
            <person name="Albertini E."/>
            <person name="Caccamo M."/>
            <person name="Echenique V."/>
        </authorList>
    </citation>
    <scope>NUCLEOTIDE SEQUENCE [LARGE SCALE GENOMIC DNA]</scope>
    <source>
        <strain evidence="5">cv. Victoria</strain>
        <tissue evidence="4">Leaf</tissue>
    </source>
</reference>
<evidence type="ECO:0000313" key="5">
    <source>
        <dbReference type="Proteomes" id="UP000324897"/>
    </source>
</evidence>
<feature type="non-terminal residue" evidence="4">
    <location>
        <position position="1"/>
    </location>
</feature>
<dbReference type="EMBL" id="RWGY01000013">
    <property type="protein sequence ID" value="TVU25089.1"/>
    <property type="molecule type" value="Genomic_DNA"/>
</dbReference>
<name>A0A5J9UMP0_9POAL</name>
<organism evidence="4 5">
    <name type="scientific">Eragrostis curvula</name>
    <name type="common">weeping love grass</name>
    <dbReference type="NCBI Taxonomy" id="38414"/>
    <lineage>
        <taxon>Eukaryota</taxon>
        <taxon>Viridiplantae</taxon>
        <taxon>Streptophyta</taxon>
        <taxon>Embryophyta</taxon>
        <taxon>Tracheophyta</taxon>
        <taxon>Spermatophyta</taxon>
        <taxon>Magnoliopsida</taxon>
        <taxon>Liliopsida</taxon>
        <taxon>Poales</taxon>
        <taxon>Poaceae</taxon>
        <taxon>PACMAD clade</taxon>
        <taxon>Chloridoideae</taxon>
        <taxon>Eragrostideae</taxon>
        <taxon>Eragrostidinae</taxon>
        <taxon>Eragrostis</taxon>
    </lineage>
</organism>
<gene>
    <name evidence="4" type="ORF">EJB05_27569</name>
</gene>
<feature type="compositionally biased region" description="Polar residues" evidence="1">
    <location>
        <begin position="9"/>
        <end position="21"/>
    </location>
</feature>
<accession>A0A5J9UMP0</accession>
<dbReference type="InterPro" id="IPR033334">
    <property type="entry name" value="LNG1/2"/>
</dbReference>
<dbReference type="GO" id="GO:0051513">
    <property type="term" value="P:regulation of monopolar cell growth"/>
    <property type="evidence" value="ECO:0007669"/>
    <property type="project" value="InterPro"/>
</dbReference>
<dbReference type="Gramene" id="TVU25089">
    <property type="protein sequence ID" value="TVU25089"/>
    <property type="gene ID" value="EJB05_27569"/>
</dbReference>
<feature type="domain" description="DUF3741" evidence="3">
    <location>
        <begin position="215"/>
        <end position="236"/>
    </location>
</feature>
<feature type="domain" description="DUF4378" evidence="2">
    <location>
        <begin position="705"/>
        <end position="819"/>
    </location>
</feature>
<comment type="caution">
    <text evidence="4">The sequence shown here is derived from an EMBL/GenBank/DDBJ whole genome shotgun (WGS) entry which is preliminary data.</text>
</comment>
<protein>
    <recommendedName>
        <fullName evidence="6">DUF4378 domain-containing protein</fullName>
    </recommendedName>
</protein>
<evidence type="ECO:0000259" key="3">
    <source>
        <dbReference type="Pfam" id="PF14383"/>
    </source>
</evidence>
<proteinExistence type="predicted"/>
<evidence type="ECO:0008006" key="6">
    <source>
        <dbReference type="Google" id="ProtNLM"/>
    </source>
</evidence>
<sequence length="840" mass="91257">MRQRLVVSSPGSFSYPDASTDTSERHCGSGRVGASFAASPATALNRSQKRERNRAREGREPERRGQRSRGGAMASADEMMEDERPAHQGCMAGFLHLFDRPQILSGRRLHHTPRRLMSSSSGSATPSERSMQLDRATPAPSSPDMTPPAAPRPSLQLPPLHDLKDAAGSASGAPSWRLPRLSLDSRAVVDGRGKYRPREIRAPSPANAPPSPSLNGDERRSPSVVARLMGLDALPHGQDAEDGGGRGGQREQQQYACPAAALRRSASERVPRDPSSHFRFVDPAFFERPSSPVPQQQYQRPAPSPVTSYPAAAAESAAMRRAPAADPAGVRGGGIQRRSRFDAREVFPDPAKRDPAAAAHGGEIALYGEIERRLRKRGIAEPARDLETLKQILEALQLKGLLHHAPPPPQPQVARTPPPIVVMRPSYRAPQASPPSPAARLTPARRLRVDVDRTRRPRSPDPSASPARSPASPARRGGPQSPQRRVSQAQSPKQQQDQQPLRRPSTADAASSRSRIARRAAHNSAILFPDEEASTTFSDGGSSSSFSASSRWDFEPPPAVRGDEPSRAVLERCGKLLSSIQAFTGGDAAAADQQPSPVSVLDAASFLADEDSPSSSSGSKRVIDFNIVRSPKKPVPTVSDPEDDELALGGGSWPSTTMSGPDAGDPDYAYVAQLVRLFHRKRDPADVYKIAEQQQHWLRLGGDTWQHHRRLLCGAVAEALERQRCACPWDPAAWLRGAELVDHVWAEVRSAREKPVAPAEEEQELDLNDVTCDAIRRDLAAADGAWASTLQQQQPRRLGAEVADAVLQIERLVFKDLVADTIRELADANRLMPPRRKLVF</sequence>
<dbReference type="PANTHER" id="PTHR31680:SF12">
    <property type="entry name" value="OS11G0587300 PROTEIN"/>
    <property type="match status" value="1"/>
</dbReference>
<evidence type="ECO:0000259" key="2">
    <source>
        <dbReference type="Pfam" id="PF14309"/>
    </source>
</evidence>
<feature type="region of interest" description="Disordered" evidence="1">
    <location>
        <begin position="1"/>
        <end position="78"/>
    </location>
</feature>
<dbReference type="Proteomes" id="UP000324897">
    <property type="component" value="Chromosome 2"/>
</dbReference>
<feature type="compositionally biased region" description="Basic and acidic residues" evidence="1">
    <location>
        <begin position="265"/>
        <end position="280"/>
    </location>
</feature>
<dbReference type="Pfam" id="PF14383">
    <property type="entry name" value="VARLMGL"/>
    <property type="match status" value="1"/>
</dbReference>
<feature type="compositionally biased region" description="Polar residues" evidence="1">
    <location>
        <begin position="117"/>
        <end position="130"/>
    </location>
</feature>
<feature type="compositionally biased region" description="Basic and acidic residues" evidence="1">
    <location>
        <begin position="48"/>
        <end position="65"/>
    </location>
</feature>
<dbReference type="InterPro" id="IPR025486">
    <property type="entry name" value="DUF4378"/>
</dbReference>
<feature type="region of interest" description="Disordered" evidence="1">
    <location>
        <begin position="106"/>
        <end position="177"/>
    </location>
</feature>
<feature type="compositionally biased region" description="Low complexity" evidence="1">
    <location>
        <begin position="461"/>
        <end position="476"/>
    </location>
</feature>
<dbReference type="InterPro" id="IPR032795">
    <property type="entry name" value="DUF3741-assoc"/>
</dbReference>
<dbReference type="Pfam" id="PF14309">
    <property type="entry name" value="DUF4378"/>
    <property type="match status" value="1"/>
</dbReference>
<evidence type="ECO:0000313" key="4">
    <source>
        <dbReference type="EMBL" id="TVU25089.1"/>
    </source>
</evidence>
<feature type="region of interest" description="Disordered" evidence="1">
    <location>
        <begin position="194"/>
        <end position="343"/>
    </location>
</feature>
<feature type="compositionally biased region" description="Low complexity" evidence="1">
    <location>
        <begin position="485"/>
        <end position="514"/>
    </location>
</feature>